<sequence length="336" mass="35859">MPAPLFRLVSVNFDPHEPHWFSPEEAVLLSPSKLRTARADDAVTDALHSDAKALENNVGPAGRVLIKALDRAVGMQTSLITNYVARLRRRHPEESPAQLQRRIDRHFMRLSTASGAGVGATAAVPGVGFIAATAAVGAESLVFLDAAAFHTMASAHLRGADVSDPERRRALILVVLLGAKGSAIVDTFVGEAAAKDQAAKLPTTQLLNRFSLPTLASLNSRLLRSAVKRISRRLTRGWLGKIMPLGIGAIAGTLANRKLAGDLISNTAVSLGAPPAQFLTSMAELPEVPEDQAEAIDALDEDADSDSDADAATEVGEDRDEAPRWKFWDRDAKDSD</sequence>
<feature type="region of interest" description="Disordered" evidence="1">
    <location>
        <begin position="297"/>
        <end position="336"/>
    </location>
</feature>
<name>A0ABU1ZVT3_9CORY</name>
<dbReference type="EMBL" id="JAVDXZ010000001">
    <property type="protein sequence ID" value="MDR7329049.1"/>
    <property type="molecule type" value="Genomic_DNA"/>
</dbReference>
<accession>A0ABU1ZVT3</accession>
<protein>
    <recommendedName>
        <fullName evidence="4">EcsC protein family protein</fullName>
    </recommendedName>
</protein>
<evidence type="ECO:0000313" key="3">
    <source>
        <dbReference type="Proteomes" id="UP001180840"/>
    </source>
</evidence>
<reference evidence="2" key="1">
    <citation type="submission" date="2023-07" db="EMBL/GenBank/DDBJ databases">
        <title>Sequencing the genomes of 1000 actinobacteria strains.</title>
        <authorList>
            <person name="Klenk H.-P."/>
        </authorList>
    </citation>
    <scope>NUCLEOTIDE SEQUENCE</scope>
    <source>
        <strain evidence="2">DSM 107476</strain>
    </source>
</reference>
<comment type="caution">
    <text evidence="2">The sequence shown here is derived from an EMBL/GenBank/DDBJ whole genome shotgun (WGS) entry which is preliminary data.</text>
</comment>
<proteinExistence type="predicted"/>
<dbReference type="Proteomes" id="UP001180840">
    <property type="component" value="Unassembled WGS sequence"/>
</dbReference>
<evidence type="ECO:0008006" key="4">
    <source>
        <dbReference type="Google" id="ProtNLM"/>
    </source>
</evidence>
<keyword evidence="3" id="KW-1185">Reference proteome</keyword>
<feature type="compositionally biased region" description="Acidic residues" evidence="1">
    <location>
        <begin position="297"/>
        <end position="320"/>
    </location>
</feature>
<evidence type="ECO:0000313" key="2">
    <source>
        <dbReference type="EMBL" id="MDR7329049.1"/>
    </source>
</evidence>
<feature type="compositionally biased region" description="Basic and acidic residues" evidence="1">
    <location>
        <begin position="321"/>
        <end position="336"/>
    </location>
</feature>
<organism evidence="2 3">
    <name type="scientific">Corynebacterium guangdongense</name>
    <dbReference type="NCBI Taxonomy" id="1783348"/>
    <lineage>
        <taxon>Bacteria</taxon>
        <taxon>Bacillati</taxon>
        <taxon>Actinomycetota</taxon>
        <taxon>Actinomycetes</taxon>
        <taxon>Mycobacteriales</taxon>
        <taxon>Corynebacteriaceae</taxon>
        <taxon>Corynebacterium</taxon>
    </lineage>
</organism>
<gene>
    <name evidence="2" type="ORF">J2S39_000725</name>
</gene>
<evidence type="ECO:0000256" key="1">
    <source>
        <dbReference type="SAM" id="MobiDB-lite"/>
    </source>
</evidence>